<dbReference type="SMART" id="SM01260">
    <property type="entry name" value="LANC_like"/>
    <property type="match status" value="1"/>
</dbReference>
<dbReference type="EMBL" id="JABBXF010000014">
    <property type="protein sequence ID" value="NVK77627.1"/>
    <property type="molecule type" value="Genomic_DNA"/>
</dbReference>
<accession>A0A7Y7E6X4</accession>
<dbReference type="Pfam" id="PF25816">
    <property type="entry name" value="RamC_N"/>
    <property type="match status" value="1"/>
</dbReference>
<dbReference type="RefSeq" id="WP_171079416.1">
    <property type="nucleotide sequence ID" value="NZ_BNBU01000001.1"/>
</dbReference>
<evidence type="ECO:0000313" key="3">
    <source>
        <dbReference type="EMBL" id="NVK77627.1"/>
    </source>
</evidence>
<dbReference type="InterPro" id="IPR011009">
    <property type="entry name" value="Kinase-like_dom_sf"/>
</dbReference>
<keyword evidence="4" id="KW-1185">Reference proteome</keyword>
<proteinExistence type="predicted"/>
<evidence type="ECO:0000313" key="4">
    <source>
        <dbReference type="Proteomes" id="UP000587462"/>
    </source>
</evidence>
<keyword evidence="3" id="KW-0418">Kinase</keyword>
<dbReference type="GO" id="GO:0005524">
    <property type="term" value="F:ATP binding"/>
    <property type="evidence" value="ECO:0007669"/>
    <property type="project" value="InterPro"/>
</dbReference>
<organism evidence="3 4">
    <name type="scientific">Streptomyces morookaense</name>
    <name type="common">Streptoverticillium morookaense</name>
    <dbReference type="NCBI Taxonomy" id="1970"/>
    <lineage>
        <taxon>Bacteria</taxon>
        <taxon>Bacillati</taxon>
        <taxon>Actinomycetota</taxon>
        <taxon>Actinomycetes</taxon>
        <taxon>Kitasatosporales</taxon>
        <taxon>Streptomycetaceae</taxon>
        <taxon>Streptomyces</taxon>
    </lineage>
</organism>
<dbReference type="SUPFAM" id="SSF158745">
    <property type="entry name" value="LanC-like"/>
    <property type="match status" value="1"/>
</dbReference>
<dbReference type="NCBIfam" id="NF038151">
    <property type="entry name" value="lanthi_synth_III"/>
    <property type="match status" value="1"/>
</dbReference>
<dbReference type="SUPFAM" id="SSF56112">
    <property type="entry name" value="Protein kinase-like (PK-like)"/>
    <property type="match status" value="1"/>
</dbReference>
<keyword evidence="3" id="KW-0808">Transferase</keyword>
<dbReference type="InterPro" id="IPR007822">
    <property type="entry name" value="LANC-like"/>
</dbReference>
<dbReference type="InterPro" id="IPR058053">
    <property type="entry name" value="RamC_C"/>
</dbReference>
<evidence type="ECO:0000259" key="2">
    <source>
        <dbReference type="PROSITE" id="PS50011"/>
    </source>
</evidence>
<dbReference type="InterPro" id="IPR053524">
    <property type="entry name" value="Aerial_hyphae_peptide-synth"/>
</dbReference>
<name>A0A7Y7E6X4_STRMO</name>
<dbReference type="GO" id="GO:0004672">
    <property type="term" value="F:protein kinase activity"/>
    <property type="evidence" value="ECO:0007669"/>
    <property type="project" value="InterPro"/>
</dbReference>
<dbReference type="Pfam" id="PF05147">
    <property type="entry name" value="LANC_like"/>
    <property type="match status" value="1"/>
</dbReference>
<reference evidence="3 4" key="1">
    <citation type="submission" date="2020-04" db="EMBL/GenBank/DDBJ databases">
        <title>Draft Genome Sequence of Streptomyces morookaense DSM 40503, an 8-azaguanine-producing strain.</title>
        <authorList>
            <person name="Qi J."/>
            <person name="Gao J.-M."/>
        </authorList>
    </citation>
    <scope>NUCLEOTIDE SEQUENCE [LARGE SCALE GENOMIC DNA]</scope>
    <source>
        <strain evidence="3 4">DSM 40503</strain>
    </source>
</reference>
<evidence type="ECO:0000256" key="1">
    <source>
        <dbReference type="SAM" id="MobiDB-lite"/>
    </source>
</evidence>
<sequence>MLTFKDYDRFCRADPVFYDRPERYPDAGERLAAARRLVPEGWTRGEAGWWVTLRPGKETGPGQGWQIHVSVTLPEVVRAVEIVWGYCIERRLPFDFVRSRAAARELNGDRADRLTGGRLITVHVDGEDELARILPELGALLDGLTGPYVLGGLRHGPGPLYVRYGSRDGRMCPDGEGELVPALLTPDGTLVPEPRRPVFSPPDWLKLPEVLRPDLEALHAAPAGEFPYRVERALGLGNGGGTYRAVDLRTGNPVLLREARPHAGLDLRGEDAVTRLGRQRSALERLAGLECVPRLVDQRTYAEHHFLAEEFIEGRTLLQAASAAFPLTSAERAAREAGSYTTWALGVLERIGRALAAVQGRGLRLGELPPKNVVLRPDGRVALVGFASATGLHDTRPAAPGEPGFSVPPGCRGPEAVRHLLDCLRLWLFLPVPWRDPAKLHTLVAAVTRYYPVPPGFGPALVHGLWPADRPAEPDRAGALLTADPPDWPALRTALVQGIHACATPDREDRLFPGTPNGRTLIGGYPLGYGAAGVLYALHRAGADVPEPYTAWLAAATARDRRPRAGLFDGLHGAALTLDLLGRREAARELLDRCLAMDERAFTFDLAGGRAGIALTLLHFAAATGDTALHDAALRMAADLAEAVEEGPLPGRPGRPAPYGLLHGATGIALFFLRLYEECGERRFLELADRAVRLDLGRLRTLPDGHVALFDGSAHLPYLHGGSAGLAFVLRDLLRHRPDGQRAEVLARIRRTCDAVYVRNAGLLRGRSGSVAVLAALDDPADRPALLRQIRLLSWHAQSFRGHLAFPGFRALRLSADLATGSAGVLLALSSAFERTGPVLPFLDPKGGERRVGNPGAAGDGGGDPRPVAV</sequence>
<dbReference type="AlphaFoldDB" id="A0A7Y7E6X4"/>
<dbReference type="CDD" id="cd04791">
    <property type="entry name" value="LanC_SerThrkinase"/>
    <property type="match status" value="1"/>
</dbReference>
<comment type="caution">
    <text evidence="3">The sequence shown here is derived from an EMBL/GenBank/DDBJ whole genome shotgun (WGS) entry which is preliminary data.</text>
</comment>
<gene>
    <name evidence="3" type="ORF">HG542_08100</name>
</gene>
<feature type="domain" description="Protein kinase" evidence="2">
    <location>
        <begin position="228"/>
        <end position="503"/>
    </location>
</feature>
<dbReference type="PRINTS" id="PR01950">
    <property type="entry name" value="LANCSUPER"/>
</dbReference>
<dbReference type="InterPro" id="IPR000719">
    <property type="entry name" value="Prot_kinase_dom"/>
</dbReference>
<dbReference type="Gene3D" id="1.50.10.20">
    <property type="match status" value="2"/>
</dbReference>
<dbReference type="Gene3D" id="3.30.200.20">
    <property type="entry name" value="Phosphorylase Kinase, domain 1"/>
    <property type="match status" value="1"/>
</dbReference>
<dbReference type="PROSITE" id="PS50011">
    <property type="entry name" value="PROTEIN_KINASE_DOM"/>
    <property type="match status" value="1"/>
</dbReference>
<feature type="region of interest" description="Disordered" evidence="1">
    <location>
        <begin position="844"/>
        <end position="870"/>
    </location>
</feature>
<dbReference type="Proteomes" id="UP000587462">
    <property type="component" value="Unassembled WGS sequence"/>
</dbReference>
<dbReference type="Gene3D" id="1.10.510.10">
    <property type="entry name" value="Transferase(Phosphotransferase) domain 1"/>
    <property type="match status" value="1"/>
</dbReference>
<protein>
    <submittedName>
        <fullName evidence="3">Protein kinase/lanthionine synthetase C family protein</fullName>
    </submittedName>
</protein>
<dbReference type="InterPro" id="IPR057929">
    <property type="entry name" value="RamC_N"/>
</dbReference>
<dbReference type="GO" id="GO:0031179">
    <property type="term" value="P:peptide modification"/>
    <property type="evidence" value="ECO:0007669"/>
    <property type="project" value="InterPro"/>
</dbReference>